<proteinExistence type="predicted"/>
<feature type="transmembrane region" description="Helical" evidence="2">
    <location>
        <begin position="120"/>
        <end position="144"/>
    </location>
</feature>
<keyword evidence="4" id="KW-1185">Reference proteome</keyword>
<comment type="caution">
    <text evidence="3">The sequence shown here is derived from an EMBL/GenBank/DDBJ whole genome shotgun (WGS) entry which is preliminary data.</text>
</comment>
<organism evidence="3 4">
    <name type="scientific">Chaetoceros tenuissimus</name>
    <dbReference type="NCBI Taxonomy" id="426638"/>
    <lineage>
        <taxon>Eukaryota</taxon>
        <taxon>Sar</taxon>
        <taxon>Stramenopiles</taxon>
        <taxon>Ochrophyta</taxon>
        <taxon>Bacillariophyta</taxon>
        <taxon>Coscinodiscophyceae</taxon>
        <taxon>Chaetocerotophycidae</taxon>
        <taxon>Chaetocerotales</taxon>
        <taxon>Chaetocerotaceae</taxon>
        <taxon>Chaetoceros</taxon>
    </lineage>
</organism>
<gene>
    <name evidence="3" type="ORF">CTEN210_13945</name>
</gene>
<evidence type="ECO:0000256" key="2">
    <source>
        <dbReference type="SAM" id="Phobius"/>
    </source>
</evidence>
<evidence type="ECO:0000256" key="1">
    <source>
        <dbReference type="SAM" id="Coils"/>
    </source>
</evidence>
<keyword evidence="2" id="KW-0472">Membrane</keyword>
<evidence type="ECO:0000313" key="3">
    <source>
        <dbReference type="EMBL" id="GFH57469.1"/>
    </source>
</evidence>
<dbReference type="EMBL" id="BLLK01000058">
    <property type="protein sequence ID" value="GFH57469.1"/>
    <property type="molecule type" value="Genomic_DNA"/>
</dbReference>
<protein>
    <submittedName>
        <fullName evidence="3">Uncharacterized protein</fullName>
    </submittedName>
</protein>
<dbReference type="Proteomes" id="UP001054902">
    <property type="component" value="Unassembled WGS sequence"/>
</dbReference>
<accession>A0AAD3HBV5</accession>
<reference evidence="3 4" key="1">
    <citation type="journal article" date="2021" name="Sci. Rep.">
        <title>The genome of the diatom Chaetoceros tenuissimus carries an ancient integrated fragment of an extant virus.</title>
        <authorList>
            <person name="Hongo Y."/>
            <person name="Kimura K."/>
            <person name="Takaki Y."/>
            <person name="Yoshida Y."/>
            <person name="Baba S."/>
            <person name="Kobayashi G."/>
            <person name="Nagasaki K."/>
            <person name="Hano T."/>
            <person name="Tomaru Y."/>
        </authorList>
    </citation>
    <scope>NUCLEOTIDE SEQUENCE [LARGE SCALE GENOMIC DNA]</scope>
    <source>
        <strain evidence="3 4">NIES-3715</strain>
    </source>
</reference>
<keyword evidence="1" id="KW-0175">Coiled coil</keyword>
<feature type="coiled-coil region" evidence="1">
    <location>
        <begin position="177"/>
        <end position="204"/>
    </location>
</feature>
<sequence length="213" mass="24100">MSKLNKKVTFVTNVSDDKGFMDELLDLEDEKKRWRQFRRNVVPATKKILTTVADFVGDWAFYILTKNGDAKLDEYETPLLVFCIISAVMTTLTVISVLANSFPSCAKNPSKAKKFLMDRINFFLGLEMFLENIPQLVLTTMVALDKRNGEWTPVAVFNLTTSVYNFTFNSLDLLLPLPEEKIEAMKAEEEAMKAEEAMKEEGVTEGAGVAQLY</sequence>
<feature type="transmembrane region" description="Helical" evidence="2">
    <location>
        <begin position="79"/>
        <end position="99"/>
    </location>
</feature>
<name>A0AAD3HBV5_9STRA</name>
<keyword evidence="2" id="KW-1133">Transmembrane helix</keyword>
<evidence type="ECO:0000313" key="4">
    <source>
        <dbReference type="Proteomes" id="UP001054902"/>
    </source>
</evidence>
<dbReference type="AlphaFoldDB" id="A0AAD3HBV5"/>
<keyword evidence="2" id="KW-0812">Transmembrane</keyword>